<protein>
    <submittedName>
        <fullName evidence="1">Uncharacterized protein</fullName>
    </submittedName>
</protein>
<proteinExistence type="predicted"/>
<keyword evidence="2" id="KW-1185">Reference proteome</keyword>
<evidence type="ECO:0000313" key="2">
    <source>
        <dbReference type="Proteomes" id="UP000298663"/>
    </source>
</evidence>
<accession>A0A4V5ZZN9</accession>
<gene>
    <name evidence="1" type="ORF">L596_024286</name>
</gene>
<evidence type="ECO:0000313" key="1">
    <source>
        <dbReference type="EMBL" id="TKR68285.1"/>
    </source>
</evidence>
<dbReference type="AlphaFoldDB" id="A0A4V5ZZN9"/>
<sequence>MSLRHKRWSLAAPQRRDIFQGPRINQIQRRRISCQIDYERRQKTRFLWGFDLRGEERRTQSSKHRKTEKRGEFARGDYEFALFQLSRRPLS</sequence>
<reference evidence="1 2" key="1">
    <citation type="journal article" date="2015" name="Genome Biol.">
        <title>Comparative genomics of Steinernema reveals deeply conserved gene regulatory networks.</title>
        <authorList>
            <person name="Dillman A.R."/>
            <person name="Macchietto M."/>
            <person name="Porter C.F."/>
            <person name="Rogers A."/>
            <person name="Williams B."/>
            <person name="Antoshechkin I."/>
            <person name="Lee M.M."/>
            <person name="Goodwin Z."/>
            <person name="Lu X."/>
            <person name="Lewis E.E."/>
            <person name="Goodrich-Blair H."/>
            <person name="Stock S.P."/>
            <person name="Adams B.J."/>
            <person name="Sternberg P.W."/>
            <person name="Mortazavi A."/>
        </authorList>
    </citation>
    <scope>NUCLEOTIDE SEQUENCE [LARGE SCALE GENOMIC DNA]</scope>
    <source>
        <strain evidence="1 2">ALL</strain>
    </source>
</reference>
<reference evidence="1 2" key="2">
    <citation type="journal article" date="2019" name="G3 (Bethesda)">
        <title>Hybrid Assembly of the Genome of the Entomopathogenic Nematode Steinernema carpocapsae Identifies the X-Chromosome.</title>
        <authorList>
            <person name="Serra L."/>
            <person name="Macchietto M."/>
            <person name="Macias-Munoz A."/>
            <person name="McGill C.J."/>
            <person name="Rodriguez I.M."/>
            <person name="Rodriguez B."/>
            <person name="Murad R."/>
            <person name="Mortazavi A."/>
        </authorList>
    </citation>
    <scope>NUCLEOTIDE SEQUENCE [LARGE SCALE GENOMIC DNA]</scope>
    <source>
        <strain evidence="1 2">ALL</strain>
    </source>
</reference>
<name>A0A4V5ZZN9_STECR</name>
<organism evidence="1 2">
    <name type="scientific">Steinernema carpocapsae</name>
    <name type="common">Entomopathogenic nematode</name>
    <dbReference type="NCBI Taxonomy" id="34508"/>
    <lineage>
        <taxon>Eukaryota</taxon>
        <taxon>Metazoa</taxon>
        <taxon>Ecdysozoa</taxon>
        <taxon>Nematoda</taxon>
        <taxon>Chromadorea</taxon>
        <taxon>Rhabditida</taxon>
        <taxon>Tylenchina</taxon>
        <taxon>Panagrolaimomorpha</taxon>
        <taxon>Strongyloidoidea</taxon>
        <taxon>Steinernematidae</taxon>
        <taxon>Steinernema</taxon>
    </lineage>
</organism>
<dbReference type="EMBL" id="AZBU02000008">
    <property type="protein sequence ID" value="TKR68285.1"/>
    <property type="molecule type" value="Genomic_DNA"/>
</dbReference>
<dbReference type="Proteomes" id="UP000298663">
    <property type="component" value="Unassembled WGS sequence"/>
</dbReference>
<comment type="caution">
    <text evidence="1">The sequence shown here is derived from an EMBL/GenBank/DDBJ whole genome shotgun (WGS) entry which is preliminary data.</text>
</comment>